<organism evidence="9 10">
    <name type="scientific">Lysinibacillus parviboronicapiens</name>
    <dbReference type="NCBI Taxonomy" id="436516"/>
    <lineage>
        <taxon>Bacteria</taxon>
        <taxon>Bacillati</taxon>
        <taxon>Bacillota</taxon>
        <taxon>Bacilli</taxon>
        <taxon>Bacillales</taxon>
        <taxon>Bacillaceae</taxon>
        <taxon>Lysinibacillus</taxon>
    </lineage>
</organism>
<evidence type="ECO:0000256" key="2">
    <source>
        <dbReference type="ARBA" id="ARBA00009765"/>
    </source>
</evidence>
<dbReference type="InterPro" id="IPR045863">
    <property type="entry name" value="CorA_TM1_TM2"/>
</dbReference>
<comment type="similarity">
    <text evidence="2 8">Belongs to the CorA metal ion transporter (MIT) (TC 1.A.35) family.</text>
</comment>
<reference evidence="9 10" key="1">
    <citation type="submission" date="2024-06" db="EMBL/GenBank/DDBJ databases">
        <title>Sorghum-associated microbial communities from plants grown in Nebraska, USA.</title>
        <authorList>
            <person name="Schachtman D."/>
        </authorList>
    </citation>
    <scope>NUCLEOTIDE SEQUENCE [LARGE SCALE GENOMIC DNA]</scope>
    <source>
        <strain evidence="9 10">736</strain>
    </source>
</reference>
<name>A0ABV2PL93_9BACI</name>
<feature type="transmembrane region" description="Helical" evidence="8">
    <location>
        <begin position="257"/>
        <end position="280"/>
    </location>
</feature>
<dbReference type="InterPro" id="IPR004488">
    <property type="entry name" value="Mg/Co-transport_prot_CorA"/>
</dbReference>
<evidence type="ECO:0000256" key="1">
    <source>
        <dbReference type="ARBA" id="ARBA00004651"/>
    </source>
</evidence>
<gene>
    <name evidence="8" type="primary">corA</name>
    <name evidence="9" type="ORF">ABIA69_002883</name>
</gene>
<evidence type="ECO:0000256" key="6">
    <source>
        <dbReference type="ARBA" id="ARBA00022989"/>
    </source>
</evidence>
<dbReference type="InterPro" id="IPR002523">
    <property type="entry name" value="MgTranspt_CorA/ZnTranspt_ZntB"/>
</dbReference>
<evidence type="ECO:0000256" key="4">
    <source>
        <dbReference type="ARBA" id="ARBA00022475"/>
    </source>
</evidence>
<evidence type="ECO:0000256" key="5">
    <source>
        <dbReference type="ARBA" id="ARBA00022692"/>
    </source>
</evidence>
<evidence type="ECO:0000313" key="9">
    <source>
        <dbReference type="EMBL" id="MET4561713.1"/>
    </source>
</evidence>
<keyword evidence="3 8" id="KW-0813">Transport</keyword>
<dbReference type="InterPro" id="IPR045861">
    <property type="entry name" value="CorA_cytoplasmic_dom"/>
</dbReference>
<keyword evidence="6 8" id="KW-1133">Transmembrane helix</keyword>
<comment type="subcellular location">
    <subcellularLocation>
        <location evidence="1">Cell membrane</location>
        <topology evidence="1">Multi-pass membrane protein</topology>
    </subcellularLocation>
    <subcellularLocation>
        <location evidence="8">Membrane</location>
        <topology evidence="8">Multi-pass membrane protein</topology>
    </subcellularLocation>
</comment>
<dbReference type="Proteomes" id="UP001549363">
    <property type="component" value="Unassembled WGS sequence"/>
</dbReference>
<dbReference type="NCBIfam" id="TIGR00383">
    <property type="entry name" value="corA"/>
    <property type="match status" value="1"/>
</dbReference>
<evidence type="ECO:0000256" key="3">
    <source>
        <dbReference type="ARBA" id="ARBA00022448"/>
    </source>
</evidence>
<dbReference type="CDD" id="cd12831">
    <property type="entry name" value="TmCorA-like_u2"/>
    <property type="match status" value="1"/>
</dbReference>
<sequence>MNAVIRTMGISKDQQLLKGFPLEDIKNNNFEWFWVDFNCPTTAEELLLDTFFHFHPLAIEDCLMRLQRPKLDFYDDYHFFVIHRLNEETLIAEEINIFVSDKFIVTFHKNQAPEIDKVQKLLEDQPKNWERGTVFLTYQTIDKIVDSYFPLVYTIEDHLNTLEDELTYQNSLNAMQIVFEFRSDLLHLRRTILPMRDLLYRILSSYRFALKKSERAYFGDIHDHLVKLTEMVESNRELTADMRDSYMAMSSSRMNGIMMTLTIVSTIFIPLTFIAGVYGMNFDIMPELHGQYSYFIVLAIMLLIVIFMLSFFKYKGWFKLFKPK</sequence>
<keyword evidence="5 8" id="KW-0812">Transmembrane</keyword>
<proteinExistence type="inferred from homology"/>
<dbReference type="SUPFAM" id="SSF144083">
    <property type="entry name" value="Magnesium transport protein CorA, transmembrane region"/>
    <property type="match status" value="1"/>
</dbReference>
<dbReference type="Pfam" id="PF01544">
    <property type="entry name" value="CorA"/>
    <property type="match status" value="1"/>
</dbReference>
<keyword evidence="8" id="KW-0406">Ion transport</keyword>
<comment type="function">
    <text evidence="8">Mediates influx of magnesium ions.</text>
</comment>
<keyword evidence="10" id="KW-1185">Reference proteome</keyword>
<evidence type="ECO:0000313" key="10">
    <source>
        <dbReference type="Proteomes" id="UP001549363"/>
    </source>
</evidence>
<evidence type="ECO:0000256" key="8">
    <source>
        <dbReference type="RuleBase" id="RU362010"/>
    </source>
</evidence>
<keyword evidence="7 8" id="KW-0472">Membrane</keyword>
<dbReference type="PANTHER" id="PTHR46494:SF1">
    <property type="entry name" value="CORA FAMILY METAL ION TRANSPORTER (EUROFUNG)"/>
    <property type="match status" value="1"/>
</dbReference>
<keyword evidence="8" id="KW-0460">Magnesium</keyword>
<protein>
    <recommendedName>
        <fullName evidence="8">Magnesium transport protein CorA</fullName>
    </recommendedName>
</protein>
<dbReference type="Gene3D" id="1.20.58.340">
    <property type="entry name" value="Magnesium transport protein CorA, transmembrane region"/>
    <property type="match status" value="2"/>
</dbReference>
<dbReference type="EMBL" id="JBEPSB010000013">
    <property type="protein sequence ID" value="MET4561713.1"/>
    <property type="molecule type" value="Genomic_DNA"/>
</dbReference>
<dbReference type="Gene3D" id="3.30.460.20">
    <property type="entry name" value="CorA soluble domain-like"/>
    <property type="match status" value="1"/>
</dbReference>
<evidence type="ECO:0000256" key="7">
    <source>
        <dbReference type="ARBA" id="ARBA00023136"/>
    </source>
</evidence>
<comment type="caution">
    <text evidence="9">The sequence shown here is derived from an EMBL/GenBank/DDBJ whole genome shotgun (WGS) entry which is preliminary data.</text>
</comment>
<keyword evidence="4 8" id="KW-1003">Cell membrane</keyword>
<accession>A0ABV2PL93</accession>
<dbReference type="SUPFAM" id="SSF143865">
    <property type="entry name" value="CorA soluble domain-like"/>
    <property type="match status" value="1"/>
</dbReference>
<dbReference type="PANTHER" id="PTHR46494">
    <property type="entry name" value="CORA FAMILY METAL ION TRANSPORTER (EUROFUNG)"/>
    <property type="match status" value="1"/>
</dbReference>
<feature type="transmembrane region" description="Helical" evidence="8">
    <location>
        <begin position="292"/>
        <end position="312"/>
    </location>
</feature>